<proteinExistence type="predicted"/>
<protein>
    <submittedName>
        <fullName evidence="1">Uncharacterized protein</fullName>
    </submittedName>
</protein>
<dbReference type="Proteomes" id="UP000595437">
    <property type="component" value="Chromosome 13"/>
</dbReference>
<accession>A0A7T8GV89</accession>
<gene>
    <name evidence="1" type="ORF">FKW44_019014</name>
</gene>
<dbReference type="AlphaFoldDB" id="A0A7T8GV89"/>
<keyword evidence="2" id="KW-1185">Reference proteome</keyword>
<name>A0A7T8GV89_CALRO</name>
<dbReference type="EMBL" id="CP045902">
    <property type="protein sequence ID" value="QQP38443.1"/>
    <property type="molecule type" value="Genomic_DNA"/>
</dbReference>
<organism evidence="1 2">
    <name type="scientific">Caligus rogercresseyi</name>
    <name type="common">Sea louse</name>
    <dbReference type="NCBI Taxonomy" id="217165"/>
    <lineage>
        <taxon>Eukaryota</taxon>
        <taxon>Metazoa</taxon>
        <taxon>Ecdysozoa</taxon>
        <taxon>Arthropoda</taxon>
        <taxon>Crustacea</taxon>
        <taxon>Multicrustacea</taxon>
        <taxon>Hexanauplia</taxon>
        <taxon>Copepoda</taxon>
        <taxon>Siphonostomatoida</taxon>
        <taxon>Caligidae</taxon>
        <taxon>Caligus</taxon>
    </lineage>
</organism>
<sequence>MDKYGEMDGGFDSVPFSATLEGDADASFAKVFKTIMSGGLSSGLSQRKNFP</sequence>
<evidence type="ECO:0000313" key="1">
    <source>
        <dbReference type="EMBL" id="QQP38443.1"/>
    </source>
</evidence>
<evidence type="ECO:0000313" key="2">
    <source>
        <dbReference type="Proteomes" id="UP000595437"/>
    </source>
</evidence>
<reference evidence="2" key="1">
    <citation type="submission" date="2021-01" db="EMBL/GenBank/DDBJ databases">
        <title>Caligus Genome Assembly.</title>
        <authorList>
            <person name="Gallardo-Escarate C."/>
        </authorList>
    </citation>
    <scope>NUCLEOTIDE SEQUENCE [LARGE SCALE GENOMIC DNA]</scope>
</reference>